<evidence type="ECO:0000313" key="1">
    <source>
        <dbReference type="EMBL" id="KEQ12348.1"/>
    </source>
</evidence>
<comment type="caution">
    <text evidence="1">The sequence shown here is derived from an EMBL/GenBank/DDBJ whole genome shotgun (WGS) entry which is preliminary data.</text>
</comment>
<protein>
    <submittedName>
        <fullName evidence="1">Uncharacterized protein</fullName>
    </submittedName>
</protein>
<accession>A0A081N1M5</accession>
<dbReference type="RefSeq" id="WP_034877714.1">
    <property type="nucleotide sequence ID" value="NZ_JOKG01000004.1"/>
</dbReference>
<gene>
    <name evidence="1" type="ORF">GZ77_17500</name>
</gene>
<dbReference type="AlphaFoldDB" id="A0A081N1M5"/>
<evidence type="ECO:0000313" key="2">
    <source>
        <dbReference type="Proteomes" id="UP000028006"/>
    </source>
</evidence>
<organism evidence="1 2">
    <name type="scientific">Endozoicomonas montiporae</name>
    <dbReference type="NCBI Taxonomy" id="1027273"/>
    <lineage>
        <taxon>Bacteria</taxon>
        <taxon>Pseudomonadati</taxon>
        <taxon>Pseudomonadota</taxon>
        <taxon>Gammaproteobacteria</taxon>
        <taxon>Oceanospirillales</taxon>
        <taxon>Endozoicomonadaceae</taxon>
        <taxon>Endozoicomonas</taxon>
    </lineage>
</organism>
<name>A0A081N1M5_9GAMM</name>
<proteinExistence type="predicted"/>
<dbReference type="EMBL" id="JOKG01000004">
    <property type="protein sequence ID" value="KEQ12348.1"/>
    <property type="molecule type" value="Genomic_DNA"/>
</dbReference>
<keyword evidence="2" id="KW-1185">Reference proteome</keyword>
<sequence length="76" mass="8486">MTVKELISLLKQLPEDKRVFVRSYEEGFDPVCSASLKMLEPEVSGRWYVGCFQSSDGVDKKTAFEGVIIGGDQRSP</sequence>
<reference evidence="1 2" key="1">
    <citation type="submission" date="2014-06" db="EMBL/GenBank/DDBJ databases">
        <title>Whole Genome Sequences of Three Symbiotic Endozoicomonas Bacteria.</title>
        <authorList>
            <person name="Neave M.J."/>
            <person name="Apprill A."/>
            <person name="Voolstra C.R."/>
        </authorList>
    </citation>
    <scope>NUCLEOTIDE SEQUENCE [LARGE SCALE GENOMIC DNA]</scope>
    <source>
        <strain evidence="1 2">LMG 24815</strain>
    </source>
</reference>
<dbReference type="Proteomes" id="UP000028006">
    <property type="component" value="Unassembled WGS sequence"/>
</dbReference>